<evidence type="ECO:0000313" key="2">
    <source>
        <dbReference type="EMBL" id="KAJ9684631.1"/>
    </source>
</evidence>
<reference evidence="2 3" key="1">
    <citation type="journal article" date="2023" name="BMC Biotechnol.">
        <title>Vitis rotundifolia cv Carlos genome sequencing.</title>
        <authorList>
            <person name="Huff M."/>
            <person name="Hulse-Kemp A."/>
            <person name="Scheffler B."/>
            <person name="Youngblood R."/>
            <person name="Simpson S."/>
            <person name="Babiker E."/>
            <person name="Staton M."/>
        </authorList>
    </citation>
    <scope>NUCLEOTIDE SEQUENCE [LARGE SCALE GENOMIC DNA]</scope>
    <source>
        <tissue evidence="2">Leaf</tissue>
    </source>
</reference>
<dbReference type="Proteomes" id="UP001168098">
    <property type="component" value="Unassembled WGS sequence"/>
</dbReference>
<dbReference type="AlphaFoldDB" id="A0AA38Z901"/>
<feature type="chain" id="PRO_5041470767" description="Plant thionin family protein" evidence="1">
    <location>
        <begin position="35"/>
        <end position="86"/>
    </location>
</feature>
<proteinExistence type="predicted"/>
<dbReference type="EMBL" id="JARBHA010000013">
    <property type="protein sequence ID" value="KAJ9684631.1"/>
    <property type="molecule type" value="Genomic_DNA"/>
</dbReference>
<sequence>MERKLANTMAMMKRTSPVLLISIMAIVVAHEASGEEVPLCAKDCMPVCLKVEGATIHSCEESCQEYCKQISGRGSDGGVSIWVVPT</sequence>
<evidence type="ECO:0008006" key="4">
    <source>
        <dbReference type="Google" id="ProtNLM"/>
    </source>
</evidence>
<organism evidence="2 3">
    <name type="scientific">Vitis rotundifolia</name>
    <name type="common">Muscadine grape</name>
    <dbReference type="NCBI Taxonomy" id="103349"/>
    <lineage>
        <taxon>Eukaryota</taxon>
        <taxon>Viridiplantae</taxon>
        <taxon>Streptophyta</taxon>
        <taxon>Embryophyta</taxon>
        <taxon>Tracheophyta</taxon>
        <taxon>Spermatophyta</taxon>
        <taxon>Magnoliopsida</taxon>
        <taxon>eudicotyledons</taxon>
        <taxon>Gunneridae</taxon>
        <taxon>Pentapetalae</taxon>
        <taxon>rosids</taxon>
        <taxon>Vitales</taxon>
        <taxon>Vitaceae</taxon>
        <taxon>Viteae</taxon>
        <taxon>Vitis</taxon>
    </lineage>
</organism>
<feature type="signal peptide" evidence="1">
    <location>
        <begin position="1"/>
        <end position="34"/>
    </location>
</feature>
<protein>
    <recommendedName>
        <fullName evidence="4">Plant thionin family protein</fullName>
    </recommendedName>
</protein>
<gene>
    <name evidence="2" type="ORF">PVL29_016882</name>
</gene>
<evidence type="ECO:0000256" key="1">
    <source>
        <dbReference type="SAM" id="SignalP"/>
    </source>
</evidence>
<evidence type="ECO:0000313" key="3">
    <source>
        <dbReference type="Proteomes" id="UP001168098"/>
    </source>
</evidence>
<name>A0AA38Z901_VITRO</name>
<accession>A0AA38Z901</accession>
<keyword evidence="3" id="KW-1185">Reference proteome</keyword>
<comment type="caution">
    <text evidence="2">The sequence shown here is derived from an EMBL/GenBank/DDBJ whole genome shotgun (WGS) entry which is preliminary data.</text>
</comment>
<keyword evidence="1" id="KW-0732">Signal</keyword>